<dbReference type="GO" id="GO:0020037">
    <property type="term" value="F:heme binding"/>
    <property type="evidence" value="ECO:0007669"/>
    <property type="project" value="InterPro"/>
</dbReference>
<evidence type="ECO:0000259" key="6">
    <source>
        <dbReference type="Pfam" id="PF03150"/>
    </source>
</evidence>
<feature type="binding site" description="covalent" evidence="4">
    <location>
        <position position="78"/>
    </location>
    <ligand>
        <name>heme c</name>
        <dbReference type="ChEBI" id="CHEBI:61717"/>
        <label>1</label>
    </ligand>
</feature>
<feature type="binding site" description="axial binding residue" evidence="5">
    <location>
        <position position="223"/>
    </location>
    <ligand>
        <name>heme c</name>
        <dbReference type="ChEBI" id="CHEBI:61717"/>
        <label>2</label>
    </ligand>
    <ligandPart>
        <name>Fe</name>
        <dbReference type="ChEBI" id="CHEBI:18248"/>
    </ligandPart>
</feature>
<evidence type="ECO:0000256" key="5">
    <source>
        <dbReference type="PIRSR" id="PIRSR000294-2"/>
    </source>
</evidence>
<evidence type="ECO:0000313" key="8">
    <source>
        <dbReference type="Proteomes" id="UP000220828"/>
    </source>
</evidence>
<protein>
    <submittedName>
        <fullName evidence="7">Cytochrome-c peroxidase</fullName>
    </submittedName>
</protein>
<dbReference type="GO" id="GO:0004130">
    <property type="term" value="F:cytochrome-c peroxidase activity"/>
    <property type="evidence" value="ECO:0007669"/>
    <property type="project" value="TreeGrafter"/>
</dbReference>
<keyword evidence="5" id="KW-0408">Iron</keyword>
<name>A0A2H3KW13_9FLAO</name>
<dbReference type="PIRSF" id="PIRSF000294">
    <property type="entry name" value="Cytochrome-c_peroxidase"/>
    <property type="match status" value="1"/>
</dbReference>
<evidence type="ECO:0000313" key="7">
    <source>
        <dbReference type="EMBL" id="PDS24833.1"/>
    </source>
</evidence>
<comment type="PTM">
    <text evidence="4">Binds 2 heme groups per subunit.</text>
</comment>
<evidence type="ECO:0000256" key="2">
    <source>
        <dbReference type="ARBA" id="ARBA00022729"/>
    </source>
</evidence>
<keyword evidence="3" id="KW-0560">Oxidoreductase</keyword>
<keyword evidence="7" id="KW-0575">Peroxidase</keyword>
<feature type="binding site" description="covalent" evidence="4">
    <location>
        <position position="75"/>
    </location>
    <ligand>
        <name>heme c</name>
        <dbReference type="ChEBI" id="CHEBI:61717"/>
        <label>1</label>
    </ligand>
</feature>
<dbReference type="Proteomes" id="UP000220828">
    <property type="component" value="Unassembled WGS sequence"/>
</dbReference>
<keyword evidence="4" id="KW-0349">Heme</keyword>
<comment type="caution">
    <text evidence="7">The sequence shown here is derived from an EMBL/GenBank/DDBJ whole genome shotgun (WGS) entry which is preliminary data.</text>
</comment>
<dbReference type="RefSeq" id="WP_097553974.1">
    <property type="nucleotide sequence ID" value="NZ_PCMW01000035.1"/>
</dbReference>
<comment type="subcellular location">
    <subcellularLocation>
        <location evidence="1">Cell envelope</location>
    </subcellularLocation>
</comment>
<keyword evidence="5" id="KW-0479">Metal-binding</keyword>
<dbReference type="SUPFAM" id="SSF46626">
    <property type="entry name" value="Cytochrome c"/>
    <property type="match status" value="2"/>
</dbReference>
<gene>
    <name evidence="7" type="ORF">B0A77_06825</name>
</gene>
<accession>A0A2H3KW13</accession>
<feature type="binding site" description="covalent" evidence="4">
    <location>
        <position position="219"/>
    </location>
    <ligand>
        <name>heme c</name>
        <dbReference type="ChEBI" id="CHEBI:61717"/>
        <label>2</label>
    </ligand>
</feature>
<dbReference type="GO" id="GO:0030313">
    <property type="term" value="C:cell envelope"/>
    <property type="evidence" value="ECO:0007669"/>
    <property type="project" value="UniProtKB-SubCell"/>
</dbReference>
<dbReference type="InterPro" id="IPR036909">
    <property type="entry name" value="Cyt_c-like_dom_sf"/>
</dbReference>
<proteinExistence type="predicted"/>
<feature type="binding site" description="axial binding residue" evidence="5">
    <location>
        <position position="79"/>
    </location>
    <ligand>
        <name>heme c</name>
        <dbReference type="ChEBI" id="CHEBI:61717"/>
        <label>1</label>
    </ligand>
    <ligandPart>
        <name>Fe</name>
        <dbReference type="ChEBI" id="CHEBI:18248"/>
    </ligandPart>
</feature>
<reference evidence="7 8" key="1">
    <citation type="submission" date="2017-09" db="EMBL/GenBank/DDBJ databases">
        <title>Whole genomes of Flavobacteriaceae.</title>
        <authorList>
            <person name="Stine C."/>
            <person name="Li C."/>
            <person name="Tadesse D."/>
        </authorList>
    </citation>
    <scope>NUCLEOTIDE SEQUENCE [LARGE SCALE GENOMIC DNA]</scope>
    <source>
        <strain evidence="7 8">ATCC 35036</strain>
    </source>
</reference>
<evidence type="ECO:0000256" key="1">
    <source>
        <dbReference type="ARBA" id="ARBA00004196"/>
    </source>
</evidence>
<comment type="cofactor">
    <cofactor evidence="4">
        <name>heme</name>
        <dbReference type="ChEBI" id="CHEBI:30413"/>
    </cofactor>
    <text evidence="4">Binds 2 heme groups.</text>
</comment>
<keyword evidence="2" id="KW-0732">Signal</keyword>
<dbReference type="InterPro" id="IPR004852">
    <property type="entry name" value="Di-haem_cyt_c_peroxidsae"/>
</dbReference>
<dbReference type="Gene3D" id="1.10.760.10">
    <property type="entry name" value="Cytochrome c-like domain"/>
    <property type="match status" value="2"/>
</dbReference>
<evidence type="ECO:0000256" key="3">
    <source>
        <dbReference type="ARBA" id="ARBA00023002"/>
    </source>
</evidence>
<dbReference type="Pfam" id="PF03150">
    <property type="entry name" value="CCP_MauG"/>
    <property type="match status" value="1"/>
</dbReference>
<dbReference type="PANTHER" id="PTHR30600:SF10">
    <property type="entry name" value="BLL6722 PROTEIN"/>
    <property type="match status" value="1"/>
</dbReference>
<dbReference type="InterPro" id="IPR051395">
    <property type="entry name" value="Cytochrome_c_Peroxidase/MauG"/>
</dbReference>
<organism evidence="7 8">
    <name type="scientific">Flavobacterium branchiophilum</name>
    <dbReference type="NCBI Taxonomy" id="55197"/>
    <lineage>
        <taxon>Bacteria</taxon>
        <taxon>Pseudomonadati</taxon>
        <taxon>Bacteroidota</taxon>
        <taxon>Flavobacteriia</taxon>
        <taxon>Flavobacteriales</taxon>
        <taxon>Flavobacteriaceae</taxon>
        <taxon>Flavobacterium</taxon>
    </lineage>
</organism>
<feature type="binding site" description="covalent" evidence="4">
    <location>
        <position position="222"/>
    </location>
    <ligand>
        <name>heme c</name>
        <dbReference type="ChEBI" id="CHEBI:61717"/>
        <label>2</label>
    </ligand>
</feature>
<dbReference type="PANTHER" id="PTHR30600">
    <property type="entry name" value="CYTOCHROME C PEROXIDASE-RELATED"/>
    <property type="match status" value="1"/>
</dbReference>
<dbReference type="GO" id="GO:0009055">
    <property type="term" value="F:electron transfer activity"/>
    <property type="evidence" value="ECO:0007669"/>
    <property type="project" value="InterPro"/>
</dbReference>
<dbReference type="EMBL" id="PCMW01000035">
    <property type="protein sequence ID" value="PDS24833.1"/>
    <property type="molecule type" value="Genomic_DNA"/>
</dbReference>
<feature type="domain" description="Di-haem cytochrome c peroxidase" evidence="6">
    <location>
        <begin position="53"/>
        <end position="200"/>
    </location>
</feature>
<sequence>MIYIKKRYVLFSIFAILFLLSFQKNHTQNLYFDIPKGFPKPIYDFKTNPLTKEGFELGRKLFYDPILSKDHTISCASCHLQQTAFAHVDHDLSHGIEGKIGNRNALTLQNLAWNQNFMWDGGINHLDVQGIAPITNPVEMDETMEHVVFKLNQNSTYKRLFWQVFKKNTITSKLLLHSLSQYLVALTTSNSKFDRVVLQNKEVFTVMEKKGYELFNQHCASCHPAPLFFVNQFKNNGLPIDATLNDLGRYQITQNPKDSLLFKVPTLRNIAFSFPYMHDGRFKTLTEVVKHYNSGIVHHKTLSSELLQPMNLNNNQRVELVAFLKTLTDSTFLFNKKYAYPKAQ</sequence>
<evidence type="ECO:0000256" key="4">
    <source>
        <dbReference type="PIRSR" id="PIRSR000294-1"/>
    </source>
</evidence>
<dbReference type="OrthoDB" id="9805202at2"/>
<dbReference type="GO" id="GO:0046872">
    <property type="term" value="F:metal ion binding"/>
    <property type="evidence" value="ECO:0007669"/>
    <property type="project" value="UniProtKB-KW"/>
</dbReference>
<dbReference type="InterPro" id="IPR026259">
    <property type="entry name" value="MauG/Cytc_peroxidase"/>
</dbReference>
<dbReference type="AlphaFoldDB" id="A0A2H3KW13"/>